<dbReference type="PROSITE" id="PS50157">
    <property type="entry name" value="ZINC_FINGER_C2H2_2"/>
    <property type="match status" value="1"/>
</dbReference>
<dbReference type="OrthoDB" id="2687452at2759"/>
<accession>A0A9P6TAK9</accession>
<dbReference type="InterPro" id="IPR013087">
    <property type="entry name" value="Znf_C2H2_type"/>
</dbReference>
<sequence length="414" mass="43313">MSYGDSLNPPVSDGEGGLWGSSPIAGPLPASAQPTCQDEDKGGLWGSPDQVEPTTSEVFPLPGSPSPAVVNDCDTLVLPRCAAPPLVPSTRASPPLVFSKRAAVPAPLPNNITPAPVPSISNTQPISSTSLVQQQVFGDVGLDISTILSIIQYPNTSAPLPSTAAIFPEASTSSYSQAPFNGYNYPLPNFFDISVEEAPNLTPNQPASQECVDTGSLFLNPLAPNLPPPILPNPASQDFVDPCSLFLNLSAANLPPSIWQNRNPPTAPTATPLVANPSTCNSTSKKRSQAESDFDAEQPENQPPTKKSKTSNECIGPSVKAQTPCTVCGKLLSSKPANMRRHMAAIHGEVKYDCPICGQKLKFQGDVKRHIKLKHSKTSDQPPPPSSSGGLPPPPPPPPGGSAAPIAQVHVSTY</sequence>
<feature type="region of interest" description="Disordered" evidence="2">
    <location>
        <begin position="260"/>
        <end position="316"/>
    </location>
</feature>
<feature type="domain" description="C2H2-type" evidence="3">
    <location>
        <begin position="352"/>
        <end position="380"/>
    </location>
</feature>
<feature type="compositionally biased region" description="Low complexity" evidence="2">
    <location>
        <begin position="261"/>
        <end position="277"/>
    </location>
</feature>
<dbReference type="PROSITE" id="PS00028">
    <property type="entry name" value="ZINC_FINGER_C2H2_1"/>
    <property type="match status" value="1"/>
</dbReference>
<evidence type="ECO:0000313" key="5">
    <source>
        <dbReference type="Proteomes" id="UP000886653"/>
    </source>
</evidence>
<dbReference type="Gene3D" id="3.30.160.60">
    <property type="entry name" value="Classic Zinc Finger"/>
    <property type="match status" value="1"/>
</dbReference>
<reference evidence="4" key="1">
    <citation type="submission" date="2013-11" db="EMBL/GenBank/DDBJ databases">
        <title>Genome sequence of the fusiform rust pathogen reveals effectors for host alternation and coevolution with pine.</title>
        <authorList>
            <consortium name="DOE Joint Genome Institute"/>
            <person name="Smith K."/>
            <person name="Pendleton A."/>
            <person name="Kubisiak T."/>
            <person name="Anderson C."/>
            <person name="Salamov A."/>
            <person name="Aerts A."/>
            <person name="Riley R."/>
            <person name="Clum A."/>
            <person name="Lindquist E."/>
            <person name="Ence D."/>
            <person name="Campbell M."/>
            <person name="Kronenberg Z."/>
            <person name="Feau N."/>
            <person name="Dhillon B."/>
            <person name="Hamelin R."/>
            <person name="Burleigh J."/>
            <person name="Smith J."/>
            <person name="Yandell M."/>
            <person name="Nelson C."/>
            <person name="Grigoriev I."/>
            <person name="Davis J."/>
        </authorList>
    </citation>
    <scope>NUCLEOTIDE SEQUENCE</scope>
    <source>
        <strain evidence="4">G11</strain>
    </source>
</reference>
<evidence type="ECO:0000259" key="3">
    <source>
        <dbReference type="PROSITE" id="PS50157"/>
    </source>
</evidence>
<name>A0A9P6TAK9_9BASI</name>
<comment type="caution">
    <text evidence="4">The sequence shown here is derived from an EMBL/GenBank/DDBJ whole genome shotgun (WGS) entry which is preliminary data.</text>
</comment>
<proteinExistence type="predicted"/>
<dbReference type="SMART" id="SM00355">
    <property type="entry name" value="ZnF_C2H2"/>
    <property type="match status" value="2"/>
</dbReference>
<keyword evidence="1" id="KW-0863">Zinc-finger</keyword>
<keyword evidence="5" id="KW-1185">Reference proteome</keyword>
<dbReference type="InterPro" id="IPR036236">
    <property type="entry name" value="Znf_C2H2_sf"/>
</dbReference>
<keyword evidence="1" id="KW-0862">Zinc</keyword>
<protein>
    <recommendedName>
        <fullName evidence="3">C2H2-type domain-containing protein</fullName>
    </recommendedName>
</protein>
<evidence type="ECO:0000256" key="1">
    <source>
        <dbReference type="PROSITE-ProRule" id="PRU00042"/>
    </source>
</evidence>
<dbReference type="GO" id="GO:0008270">
    <property type="term" value="F:zinc ion binding"/>
    <property type="evidence" value="ECO:0007669"/>
    <property type="project" value="UniProtKB-KW"/>
</dbReference>
<feature type="region of interest" description="Disordered" evidence="2">
    <location>
        <begin position="372"/>
        <end position="414"/>
    </location>
</feature>
<evidence type="ECO:0000313" key="4">
    <source>
        <dbReference type="EMBL" id="KAG0144715.1"/>
    </source>
</evidence>
<dbReference type="AlphaFoldDB" id="A0A9P6TAK9"/>
<organism evidence="4 5">
    <name type="scientific">Cronartium quercuum f. sp. fusiforme G11</name>
    <dbReference type="NCBI Taxonomy" id="708437"/>
    <lineage>
        <taxon>Eukaryota</taxon>
        <taxon>Fungi</taxon>
        <taxon>Dikarya</taxon>
        <taxon>Basidiomycota</taxon>
        <taxon>Pucciniomycotina</taxon>
        <taxon>Pucciniomycetes</taxon>
        <taxon>Pucciniales</taxon>
        <taxon>Coleosporiaceae</taxon>
        <taxon>Cronartium</taxon>
    </lineage>
</organism>
<evidence type="ECO:0000256" key="2">
    <source>
        <dbReference type="SAM" id="MobiDB-lite"/>
    </source>
</evidence>
<gene>
    <name evidence="4" type="ORF">CROQUDRAFT_723872</name>
</gene>
<feature type="region of interest" description="Disordered" evidence="2">
    <location>
        <begin position="1"/>
        <end position="65"/>
    </location>
</feature>
<dbReference type="EMBL" id="MU167290">
    <property type="protein sequence ID" value="KAG0144715.1"/>
    <property type="molecule type" value="Genomic_DNA"/>
</dbReference>
<keyword evidence="1" id="KW-0479">Metal-binding</keyword>
<dbReference type="Proteomes" id="UP000886653">
    <property type="component" value="Unassembled WGS sequence"/>
</dbReference>
<dbReference type="SUPFAM" id="SSF57667">
    <property type="entry name" value="beta-beta-alpha zinc fingers"/>
    <property type="match status" value="1"/>
</dbReference>
<feature type="compositionally biased region" description="Pro residues" evidence="2">
    <location>
        <begin position="381"/>
        <end position="400"/>
    </location>
</feature>